<proteinExistence type="predicted"/>
<evidence type="ECO:0000256" key="1">
    <source>
        <dbReference type="ARBA" id="ARBA00023125"/>
    </source>
</evidence>
<accession>A0A8S5Q327</accession>
<name>A0A8S5Q327_9CAUD</name>
<protein>
    <submittedName>
        <fullName evidence="3">Helix-turn-helix domain protein</fullName>
    </submittedName>
</protein>
<dbReference type="PROSITE" id="PS50943">
    <property type="entry name" value="HTH_CROC1"/>
    <property type="match status" value="1"/>
</dbReference>
<dbReference type="SUPFAM" id="SSF47413">
    <property type="entry name" value="lambda repressor-like DNA-binding domains"/>
    <property type="match status" value="1"/>
</dbReference>
<dbReference type="Gene3D" id="1.10.260.40">
    <property type="entry name" value="lambda repressor-like DNA-binding domains"/>
    <property type="match status" value="1"/>
</dbReference>
<dbReference type="SMART" id="SM00530">
    <property type="entry name" value="HTH_XRE"/>
    <property type="match status" value="1"/>
</dbReference>
<dbReference type="InterPro" id="IPR001387">
    <property type="entry name" value="Cro/C1-type_HTH"/>
</dbReference>
<dbReference type="CDD" id="cd00093">
    <property type="entry name" value="HTH_XRE"/>
    <property type="match status" value="1"/>
</dbReference>
<organism evidence="3">
    <name type="scientific">Myoviridae sp. ct2DO6</name>
    <dbReference type="NCBI Taxonomy" id="2825020"/>
    <lineage>
        <taxon>Viruses</taxon>
        <taxon>Duplodnaviria</taxon>
        <taxon>Heunggongvirae</taxon>
        <taxon>Uroviricota</taxon>
        <taxon>Caudoviricetes</taxon>
    </lineage>
</organism>
<dbReference type="PANTHER" id="PTHR46558">
    <property type="entry name" value="TRACRIPTIONAL REGULATORY PROTEIN-RELATED-RELATED"/>
    <property type="match status" value="1"/>
</dbReference>
<dbReference type="InterPro" id="IPR010982">
    <property type="entry name" value="Lambda_DNA-bd_dom_sf"/>
</dbReference>
<dbReference type="PANTHER" id="PTHR46558:SF11">
    <property type="entry name" value="HTH-TYPE TRANSCRIPTIONAL REGULATOR XRE"/>
    <property type="match status" value="1"/>
</dbReference>
<evidence type="ECO:0000259" key="2">
    <source>
        <dbReference type="PROSITE" id="PS50943"/>
    </source>
</evidence>
<dbReference type="GO" id="GO:0003677">
    <property type="term" value="F:DNA binding"/>
    <property type="evidence" value="ECO:0007669"/>
    <property type="project" value="UniProtKB-KW"/>
</dbReference>
<reference evidence="3" key="1">
    <citation type="journal article" date="2021" name="Proc. Natl. Acad. Sci. U.S.A.">
        <title>A Catalog of Tens of Thousands of Viruses from Human Metagenomes Reveals Hidden Associations with Chronic Diseases.</title>
        <authorList>
            <person name="Tisza M.J."/>
            <person name="Buck C.B."/>
        </authorList>
    </citation>
    <scope>NUCLEOTIDE SEQUENCE</scope>
    <source>
        <strain evidence="3">Ct2DO6</strain>
    </source>
</reference>
<dbReference type="EMBL" id="BK015561">
    <property type="protein sequence ID" value="DAE12948.1"/>
    <property type="molecule type" value="Genomic_DNA"/>
</dbReference>
<feature type="domain" description="HTH cro/C1-type" evidence="2">
    <location>
        <begin position="21"/>
        <end position="75"/>
    </location>
</feature>
<evidence type="ECO:0000313" key="3">
    <source>
        <dbReference type="EMBL" id="DAE12948.1"/>
    </source>
</evidence>
<dbReference type="Pfam" id="PF01381">
    <property type="entry name" value="HTH_3"/>
    <property type="match status" value="1"/>
</dbReference>
<sequence length="177" mass="20890">MEKTKKTVSMAEYNSRFAETLRYIMDKHGTTQKELADFVGVRPQTLSLYCTGETQPNCDKLLKIAEFFGVTTDYLLTGIIIEDIPVREMLGLSERTVENMKLVKDGYFEDSPYMLPILDMMLGEKDFYSYLERAAYWLQNGNEDMEEKRDYYEFKALQELQAFFLDFLSRDFQKYKL</sequence>
<keyword evidence="1" id="KW-0238">DNA-binding</keyword>